<feature type="signal peptide" evidence="1">
    <location>
        <begin position="1"/>
        <end position="28"/>
    </location>
</feature>
<accession>A0ABQ4LR13</accession>
<name>A0ABQ4LR13_9BACL</name>
<proteinExistence type="predicted"/>
<sequence length="387" mass="42303">MKFRKIFLMCLSVYAALGISSVSPSVFAEENETAEKPLTIETSPNIEIDQAKVDAFISRARDVIQTEKHEQMKSRTLANTSDEIINYNFVDDDNISYFYESNKDEDYLFVTEVPIEDISPDQDINPNKDSILGNEQHEFAPTAVGNLPDGIGGKATVVSSTGGVLSTLITTATESQMNVPANITAYIYAGFTGGKSTSSTSAVEADLGLQYSTAYGRAKWKPAYLFYFNGHNDPINYPADSKMDFNQLYNQVQYQNGFVPGTNVTQWVYRNYSDANVTNAVRLKQSGTAICADMNCSKPTPTQMISILEIAKRNVTSINSFKLLATLCDYKVNGSLVTPASGAIYAKFSSIKVDDVAVNPSTTTVEDRAKVTISGNSATIDVNSSKY</sequence>
<dbReference type="Gene3D" id="2.60.120.1270">
    <property type="match status" value="1"/>
</dbReference>
<dbReference type="Pfam" id="PF15493">
    <property type="entry name" value="YrpD"/>
    <property type="match status" value="1"/>
</dbReference>
<evidence type="ECO:0000313" key="2">
    <source>
        <dbReference type="EMBL" id="GIO65712.1"/>
    </source>
</evidence>
<keyword evidence="1" id="KW-0732">Signal</keyword>
<keyword evidence="3" id="KW-1185">Reference proteome</keyword>
<dbReference type="InterPro" id="IPR038682">
    <property type="entry name" value="YrpD-like_sf"/>
</dbReference>
<dbReference type="EMBL" id="BORW01000001">
    <property type="protein sequence ID" value="GIO65712.1"/>
    <property type="molecule type" value="Genomic_DNA"/>
</dbReference>
<dbReference type="RefSeq" id="WP_212947360.1">
    <property type="nucleotide sequence ID" value="NZ_BORW01000001.1"/>
</dbReference>
<organism evidence="2 3">
    <name type="scientific">Paenibacillus cookii</name>
    <dbReference type="NCBI Taxonomy" id="157839"/>
    <lineage>
        <taxon>Bacteria</taxon>
        <taxon>Bacillati</taxon>
        <taxon>Bacillota</taxon>
        <taxon>Bacilli</taxon>
        <taxon>Bacillales</taxon>
        <taxon>Paenibacillaceae</taxon>
        <taxon>Paenibacillus</taxon>
    </lineage>
</organism>
<protein>
    <submittedName>
        <fullName evidence="2">Uncharacterized protein</fullName>
    </submittedName>
</protein>
<reference evidence="2 3" key="1">
    <citation type="submission" date="2021-03" db="EMBL/GenBank/DDBJ databases">
        <title>Antimicrobial resistance genes in bacteria isolated from Japanese honey, and their potential for conferring macrolide and lincosamide resistance in the American foulbrood pathogen Paenibacillus larvae.</title>
        <authorList>
            <person name="Okamoto M."/>
            <person name="Kumagai M."/>
            <person name="Kanamori H."/>
            <person name="Takamatsu D."/>
        </authorList>
    </citation>
    <scope>NUCLEOTIDE SEQUENCE [LARGE SCALE GENOMIC DNA]</scope>
    <source>
        <strain evidence="2 3">J21TS3</strain>
    </source>
</reference>
<dbReference type="Proteomes" id="UP000680638">
    <property type="component" value="Unassembled WGS sequence"/>
</dbReference>
<gene>
    <name evidence="2" type="ORF">J21TS3_05330</name>
</gene>
<evidence type="ECO:0000313" key="3">
    <source>
        <dbReference type="Proteomes" id="UP000680638"/>
    </source>
</evidence>
<dbReference type="InterPro" id="IPR029143">
    <property type="entry name" value="YrpD"/>
</dbReference>
<evidence type="ECO:0000256" key="1">
    <source>
        <dbReference type="SAM" id="SignalP"/>
    </source>
</evidence>
<comment type="caution">
    <text evidence="2">The sequence shown here is derived from an EMBL/GenBank/DDBJ whole genome shotgun (WGS) entry which is preliminary data.</text>
</comment>
<feature type="chain" id="PRO_5047007798" evidence="1">
    <location>
        <begin position="29"/>
        <end position="387"/>
    </location>
</feature>